<feature type="region of interest" description="Disordered" evidence="7">
    <location>
        <begin position="186"/>
        <end position="231"/>
    </location>
</feature>
<evidence type="ECO:0008006" key="11">
    <source>
        <dbReference type="Google" id="ProtNLM"/>
    </source>
</evidence>
<dbReference type="OrthoDB" id="8048523at2759"/>
<comment type="subcellular location">
    <subcellularLocation>
        <location evidence="1">Membrane</location>
        <topology evidence="1">Multi-pass membrane protein</topology>
    </subcellularLocation>
</comment>
<accession>A0A0J0XKR1</accession>
<evidence type="ECO:0000256" key="1">
    <source>
        <dbReference type="ARBA" id="ARBA00004141"/>
    </source>
</evidence>
<dbReference type="GO" id="GO:0015174">
    <property type="term" value="F:basic amino acid transmembrane transporter activity"/>
    <property type="evidence" value="ECO:0007669"/>
    <property type="project" value="TreeGrafter"/>
</dbReference>
<feature type="region of interest" description="Disordered" evidence="7">
    <location>
        <begin position="111"/>
        <end position="162"/>
    </location>
</feature>
<comment type="similarity">
    <text evidence="5">Belongs to the laat-1 family.</text>
</comment>
<feature type="region of interest" description="Disordered" evidence="7">
    <location>
        <begin position="497"/>
        <end position="603"/>
    </location>
</feature>
<feature type="compositionally biased region" description="Low complexity" evidence="7">
    <location>
        <begin position="115"/>
        <end position="136"/>
    </location>
</feature>
<evidence type="ECO:0000256" key="5">
    <source>
        <dbReference type="ARBA" id="ARBA00038039"/>
    </source>
</evidence>
<keyword evidence="10" id="KW-1185">Reference proteome</keyword>
<organism evidence="9 10">
    <name type="scientific">Cutaneotrichosporon oleaginosum</name>
    <dbReference type="NCBI Taxonomy" id="879819"/>
    <lineage>
        <taxon>Eukaryota</taxon>
        <taxon>Fungi</taxon>
        <taxon>Dikarya</taxon>
        <taxon>Basidiomycota</taxon>
        <taxon>Agaricomycotina</taxon>
        <taxon>Tremellomycetes</taxon>
        <taxon>Trichosporonales</taxon>
        <taxon>Trichosporonaceae</taxon>
        <taxon>Cutaneotrichosporon</taxon>
    </lineage>
</organism>
<feature type="transmembrane region" description="Helical" evidence="8">
    <location>
        <begin position="431"/>
        <end position="455"/>
    </location>
</feature>
<gene>
    <name evidence="9" type="ORF">CC85DRAFT_286243</name>
</gene>
<reference evidence="9 10" key="1">
    <citation type="submission" date="2015-03" db="EMBL/GenBank/DDBJ databases">
        <title>Genomics and transcriptomics of the oil-accumulating basidiomycete yeast T. oleaginosus allow insights into substrate utilization and the diverse evolutionary trajectories of mating systems in fungi.</title>
        <authorList>
            <consortium name="DOE Joint Genome Institute"/>
            <person name="Kourist R."/>
            <person name="Kracht O."/>
            <person name="Bracharz F."/>
            <person name="Lipzen A."/>
            <person name="Nolan M."/>
            <person name="Ohm R."/>
            <person name="Grigoriev I."/>
            <person name="Sun S."/>
            <person name="Heitman J."/>
            <person name="Bruck T."/>
            <person name="Nowrousian M."/>
        </authorList>
    </citation>
    <scope>NUCLEOTIDE SEQUENCE [LARGE SCALE GENOMIC DNA]</scope>
    <source>
        <strain evidence="9 10">IBC0246</strain>
    </source>
</reference>
<dbReference type="Gene3D" id="1.20.1280.290">
    <property type="match status" value="2"/>
</dbReference>
<feature type="compositionally biased region" description="Basic and acidic residues" evidence="7">
    <location>
        <begin position="522"/>
        <end position="533"/>
    </location>
</feature>
<dbReference type="SMART" id="SM00679">
    <property type="entry name" value="CTNS"/>
    <property type="match status" value="2"/>
</dbReference>
<dbReference type="InterPro" id="IPR006603">
    <property type="entry name" value="PQ-loop_rpt"/>
</dbReference>
<dbReference type="PANTHER" id="PTHR16201">
    <property type="entry name" value="SEVEN TRANSMEMBRANE PROTEIN 1-RELATED"/>
    <property type="match status" value="1"/>
</dbReference>
<feature type="compositionally biased region" description="Low complexity" evidence="7">
    <location>
        <begin position="574"/>
        <end position="587"/>
    </location>
</feature>
<evidence type="ECO:0000256" key="3">
    <source>
        <dbReference type="ARBA" id="ARBA00022989"/>
    </source>
</evidence>
<dbReference type="EMBL" id="KQ087214">
    <property type="protein sequence ID" value="KLT41708.1"/>
    <property type="molecule type" value="Genomic_DNA"/>
</dbReference>
<feature type="region of interest" description="Disordered" evidence="7">
    <location>
        <begin position="282"/>
        <end position="303"/>
    </location>
</feature>
<dbReference type="GeneID" id="28984055"/>
<keyword evidence="2 8" id="KW-0812">Transmembrane</keyword>
<evidence type="ECO:0000256" key="2">
    <source>
        <dbReference type="ARBA" id="ARBA00022692"/>
    </source>
</evidence>
<name>A0A0J0XKR1_9TREE</name>
<dbReference type="AlphaFoldDB" id="A0A0J0XKR1"/>
<protein>
    <recommendedName>
        <fullName evidence="11">PQ-loop-domain-containing protein</fullName>
    </recommendedName>
</protein>
<dbReference type="Pfam" id="PF04193">
    <property type="entry name" value="PQ-loop"/>
    <property type="match status" value="2"/>
</dbReference>
<evidence type="ECO:0000256" key="6">
    <source>
        <dbReference type="ARBA" id="ARBA00050768"/>
    </source>
</evidence>
<proteinExistence type="inferred from homology"/>
<dbReference type="GO" id="GO:0000329">
    <property type="term" value="C:fungal-type vacuole membrane"/>
    <property type="evidence" value="ECO:0007669"/>
    <property type="project" value="TreeGrafter"/>
</dbReference>
<keyword evidence="3 8" id="KW-1133">Transmembrane helix</keyword>
<evidence type="ECO:0000256" key="7">
    <source>
        <dbReference type="SAM" id="MobiDB-lite"/>
    </source>
</evidence>
<dbReference type="FunFam" id="1.20.1280.290:FF:000009">
    <property type="entry name" value="PQ loop repeat family protein"/>
    <property type="match status" value="1"/>
</dbReference>
<dbReference type="GO" id="GO:0034488">
    <property type="term" value="P:basic amino acid transmembrane export from vacuole"/>
    <property type="evidence" value="ECO:0007669"/>
    <property type="project" value="TreeGrafter"/>
</dbReference>
<keyword evidence="4 8" id="KW-0472">Membrane</keyword>
<dbReference type="RefSeq" id="XP_018278199.1">
    <property type="nucleotide sequence ID" value="XM_018423452.1"/>
</dbReference>
<dbReference type="InterPro" id="IPR051415">
    <property type="entry name" value="LAAT-1"/>
</dbReference>
<evidence type="ECO:0000313" key="10">
    <source>
        <dbReference type="Proteomes" id="UP000053611"/>
    </source>
</evidence>
<comment type="catalytic activity">
    <reaction evidence="6">
        <text>L-histidine(out) + L-arginine(in) = L-histidine(in) + L-arginine(out)</text>
        <dbReference type="Rhea" id="RHEA:71063"/>
        <dbReference type="ChEBI" id="CHEBI:32682"/>
        <dbReference type="ChEBI" id="CHEBI:57595"/>
    </reaction>
</comment>
<evidence type="ECO:0000313" key="9">
    <source>
        <dbReference type="EMBL" id="KLT41708.1"/>
    </source>
</evidence>
<dbReference type="PANTHER" id="PTHR16201:SF34">
    <property type="entry name" value="LYSOSOMAL AMINO ACID TRANSPORTER 1"/>
    <property type="match status" value="1"/>
</dbReference>
<feature type="compositionally biased region" description="Low complexity" evidence="7">
    <location>
        <begin position="289"/>
        <end position="303"/>
    </location>
</feature>
<evidence type="ECO:0000256" key="4">
    <source>
        <dbReference type="ARBA" id="ARBA00023136"/>
    </source>
</evidence>
<sequence>MLLLDAGAVATALGYASIGCWLCAQLPQVIKNWQLGSCDGLSFPFLITWLFGDLTNLVGCILTDQLPFQTYLATYFCFVDITLVCQYFYYTKKSAPVLKPASPLASTTALRHVASHPPTTSPTATQTASLGRAASGRGRKRAQIVVPQHGHPHTITESPVYAGPSDSVEALYAAALDVARAAERVSLRRSNSGRPRMRHAATAPQEDGGLFDSFHSETSLHSASTDDDDRAYHRMTQSTGSLLHRGRSLTRIRGPTSGTATPIHEGEDRLDELPESGMVEIRRGRRSTSRSQSAARAARGTGRRAATVAFMSLGLLAWRTTPTVRMFAAPAGTGHVVTRFEQAPPQASPSFPLHVHPIPFPFPEATTTQLLWFDAPESEPGKGRKERPKPPAISWQEAIGRISAWCCTTLYLSSRLPQIWKNFQRKSVEGLSILLFLFAFLGNTFYVASILLMPVKPDEYSHYLLRSLPYLLGSGGTLLFDLTIMLQAWLYGSAPPLPPPRTPLDRPRRTLSYGAIPRRRRHVEDGQPHERSRLLGGGSPMRSATEPMRPPASRLNSIDMGTAGSGPGTGSGGPSAAPSAPHSAGNSGISGGALGVKLYGDTR</sequence>
<evidence type="ECO:0000256" key="8">
    <source>
        <dbReference type="SAM" id="Phobius"/>
    </source>
</evidence>
<dbReference type="FunFam" id="1.20.1280.290:FF:000028">
    <property type="entry name" value="Vacuolar membrane protein, putative"/>
    <property type="match status" value="1"/>
</dbReference>
<dbReference type="Proteomes" id="UP000053611">
    <property type="component" value="Unassembled WGS sequence"/>
</dbReference>
<feature type="transmembrane region" description="Helical" evidence="8">
    <location>
        <begin position="467"/>
        <end position="491"/>
    </location>
</feature>
<feature type="compositionally biased region" description="Gly residues" evidence="7">
    <location>
        <begin position="563"/>
        <end position="573"/>
    </location>
</feature>